<proteinExistence type="inferred from homology"/>
<dbReference type="Proteomes" id="UP000431901">
    <property type="component" value="Unassembled WGS sequence"/>
</dbReference>
<evidence type="ECO:0000313" key="4">
    <source>
        <dbReference type="EMBL" id="MXQ66294.1"/>
    </source>
</evidence>
<dbReference type="PANTHER" id="PTHR44196:SF1">
    <property type="entry name" value="DEHYDROGENASE_REDUCTASE SDR FAMILY MEMBER 7B"/>
    <property type="match status" value="1"/>
</dbReference>
<dbReference type="SUPFAM" id="SSF51735">
    <property type="entry name" value="NAD(P)-binding Rossmann-fold domains"/>
    <property type="match status" value="1"/>
</dbReference>
<comment type="similarity">
    <text evidence="1 3">Belongs to the short-chain dehydrogenases/reductases (SDR) family.</text>
</comment>
<dbReference type="InterPro" id="IPR020904">
    <property type="entry name" value="Sc_DH/Rdtase_CS"/>
</dbReference>
<evidence type="ECO:0000313" key="5">
    <source>
        <dbReference type="Proteomes" id="UP000431901"/>
    </source>
</evidence>
<evidence type="ECO:0000256" key="1">
    <source>
        <dbReference type="ARBA" id="ARBA00006484"/>
    </source>
</evidence>
<evidence type="ECO:0000256" key="2">
    <source>
        <dbReference type="ARBA" id="ARBA00023002"/>
    </source>
</evidence>
<comment type="caution">
    <text evidence="4">The sequence shown here is derived from an EMBL/GenBank/DDBJ whole genome shotgun (WGS) entry which is preliminary data.</text>
</comment>
<dbReference type="PROSITE" id="PS00061">
    <property type="entry name" value="ADH_SHORT"/>
    <property type="match status" value="1"/>
</dbReference>
<dbReference type="InterPro" id="IPR002347">
    <property type="entry name" value="SDR_fam"/>
</dbReference>
<evidence type="ECO:0000256" key="3">
    <source>
        <dbReference type="RuleBase" id="RU000363"/>
    </source>
</evidence>
<dbReference type="EMBL" id="WUTW01000004">
    <property type="protein sequence ID" value="MXQ66294.1"/>
    <property type="molecule type" value="Genomic_DNA"/>
</dbReference>
<dbReference type="InterPro" id="IPR036291">
    <property type="entry name" value="NAD(P)-bd_dom_sf"/>
</dbReference>
<keyword evidence="5" id="KW-1185">Reference proteome</keyword>
<name>A0A6I4WH14_9ACTN</name>
<protein>
    <submittedName>
        <fullName evidence="4">SDR family NAD(P)-dependent oxidoreductase</fullName>
    </submittedName>
</protein>
<reference evidence="4 5" key="1">
    <citation type="submission" date="2019-12" db="EMBL/GenBank/DDBJ databases">
        <title>Nocardia macrotermitis sp. nov. and Nocardia aurantia sp. nov., isolated from the gut of the fungus growing-termite Macrotermes natalensis.</title>
        <authorList>
            <person name="Christine B."/>
            <person name="Rene B."/>
        </authorList>
    </citation>
    <scope>NUCLEOTIDE SEQUENCE [LARGE SCALE GENOMIC DNA]</scope>
    <source>
        <strain evidence="4 5">DSM 102126</strain>
    </source>
</reference>
<gene>
    <name evidence="4" type="ORF">GQ466_19950</name>
</gene>
<accession>A0A6I4WH14</accession>
<sequence>MARSLDGAAVLLTGASSGIGRALAQTLAERGARLALAARRRALLDEVATEIAAAGRPRPHVIEADLSRPGAAADLARAALDALGTVDVLVNNAGAGLVGAQGVHGDDAAARALFETNLWSPVALTRALLPALRDRDGLVVNVTSSLQSVPVPLLGYYGASKAALAHLTRTLRHELRAAGVGVLEIVPGATDTAARDVDLLPWRGRPVRTPPPVPPASTARAITRAIERGTRRRVHPRSSLLPLEFPVLGRVAAAVAARRIAVSR</sequence>
<keyword evidence="2" id="KW-0560">Oxidoreductase</keyword>
<dbReference type="PRINTS" id="PR00081">
    <property type="entry name" value="GDHRDH"/>
</dbReference>
<dbReference type="AlphaFoldDB" id="A0A6I4WH14"/>
<dbReference type="GO" id="GO:0016491">
    <property type="term" value="F:oxidoreductase activity"/>
    <property type="evidence" value="ECO:0007669"/>
    <property type="project" value="UniProtKB-KW"/>
</dbReference>
<organism evidence="4 5">
    <name type="scientific">Actinomadura rayongensis</name>
    <dbReference type="NCBI Taxonomy" id="1429076"/>
    <lineage>
        <taxon>Bacteria</taxon>
        <taxon>Bacillati</taxon>
        <taxon>Actinomycetota</taxon>
        <taxon>Actinomycetes</taxon>
        <taxon>Streptosporangiales</taxon>
        <taxon>Thermomonosporaceae</taxon>
        <taxon>Actinomadura</taxon>
    </lineage>
</organism>
<dbReference type="PRINTS" id="PR00080">
    <property type="entry name" value="SDRFAMILY"/>
</dbReference>
<dbReference type="Gene3D" id="3.40.50.720">
    <property type="entry name" value="NAD(P)-binding Rossmann-like Domain"/>
    <property type="match status" value="1"/>
</dbReference>
<dbReference type="OrthoDB" id="9810734at2"/>
<dbReference type="GO" id="GO:0016020">
    <property type="term" value="C:membrane"/>
    <property type="evidence" value="ECO:0007669"/>
    <property type="project" value="TreeGrafter"/>
</dbReference>
<dbReference type="RefSeq" id="WP_161104504.1">
    <property type="nucleotide sequence ID" value="NZ_JBHLYI010000007.1"/>
</dbReference>
<dbReference type="Pfam" id="PF00106">
    <property type="entry name" value="adh_short"/>
    <property type="match status" value="1"/>
</dbReference>
<dbReference type="PANTHER" id="PTHR44196">
    <property type="entry name" value="DEHYDROGENASE/REDUCTASE SDR FAMILY MEMBER 7B"/>
    <property type="match status" value="1"/>
</dbReference>